<accession>L0DDT1</accession>
<gene>
    <name evidence="4" type="ordered locus">Sinac_2514</name>
</gene>
<dbReference type="RefSeq" id="WP_015245973.1">
    <property type="nucleotide sequence ID" value="NC_019892.1"/>
</dbReference>
<keyword evidence="5" id="KW-1185">Reference proteome</keyword>
<evidence type="ECO:0008006" key="6">
    <source>
        <dbReference type="Google" id="ProtNLM"/>
    </source>
</evidence>
<evidence type="ECO:0000256" key="1">
    <source>
        <dbReference type="ARBA" id="ARBA00022801"/>
    </source>
</evidence>
<dbReference type="InterPro" id="IPR029052">
    <property type="entry name" value="Metallo-depent_PP-like"/>
</dbReference>
<keyword evidence="1" id="KW-0378">Hydrolase</keyword>
<evidence type="ECO:0000313" key="4">
    <source>
        <dbReference type="EMBL" id="AGA26821.1"/>
    </source>
</evidence>
<proteinExistence type="inferred from homology"/>
<dbReference type="KEGG" id="saci:Sinac_2514"/>
<dbReference type="SUPFAM" id="SSF56300">
    <property type="entry name" value="Metallo-dependent phosphatases"/>
    <property type="match status" value="1"/>
</dbReference>
<evidence type="ECO:0000256" key="2">
    <source>
        <dbReference type="ARBA" id="ARBA00023211"/>
    </source>
</evidence>
<name>L0DDT1_SINAD</name>
<dbReference type="InterPro" id="IPR009164">
    <property type="entry name" value="FBPtase_class3"/>
</dbReference>
<dbReference type="GO" id="GO:0006094">
    <property type="term" value="P:gluconeogenesis"/>
    <property type="evidence" value="ECO:0007669"/>
    <property type="project" value="InterPro"/>
</dbReference>
<dbReference type="GO" id="GO:0042132">
    <property type="term" value="F:fructose 1,6-bisphosphate 1-phosphatase activity"/>
    <property type="evidence" value="ECO:0007669"/>
    <property type="project" value="InterPro"/>
</dbReference>
<dbReference type="Gene3D" id="3.60.21.10">
    <property type="match status" value="1"/>
</dbReference>
<dbReference type="STRING" id="886293.Sinac_2514"/>
<keyword evidence="3" id="KW-0119">Carbohydrate metabolism</keyword>
<dbReference type="HAMAP" id="MF_01854">
    <property type="entry name" value="FBPase_class3"/>
    <property type="match status" value="1"/>
</dbReference>
<protein>
    <recommendedName>
        <fullName evidence="6">Fructose-1,6-bisphosphatase</fullName>
    </recommendedName>
</protein>
<sequence>MDPQALNDNDVSGQGIRDDDLITLRALSGRFPDIDSATAEIARLAAVLTLPKGTVHVISDVHGEDKKLRHVINNASGTLRPLVQGLFAGRMTPEEFREFLTLIFYPAEVVERLQHTLLDLESLRSYCTRTLRYEFELVRVLAARYSLKRAMHVFPPEYRELMAEMLHQPTTERDEAFAQAIVDALLSRGRALHLIHLTARLVRNLAISELIIGGDCWDRGPRGDRVVDYLRQQPNVSFIWGNHDVAWLGASFGHEALICHVLRLSLRYRRLGQLDEGYSIPLTPLEHLARTVYADDPAAGFMPKLSGMRPDLLVARMQKAAAVMQFKLEGQVIARNPEWEMEHRRLLHHIDLAEKTIEVDGVRYPLSDAYLPTLDPAAPYELSEDEQLCIDRLRRSFVASQKLGEHMLYLVSHGAMYLVRDGCLIFHGCAPVDRAGEFLTMNIEGVPLAGRALFDAIGKAILRAAGHRARKDLDLLWYLWGGERSPLFGKDRITTLERDFIADKATHHETMNPYFELIHEPWFCDRILREFNVDPKDALIVNGHVPVRIEKGENPIKRSGKAITIDGAFSEAYGDHGYTLVLEANRILLAEHSHFESVEAAIRDGVDIIPKVSVVRTWDRPHRIADTERGDQIRGEVRMLERLIAAYRNNELRQSGQRPWAPR</sequence>
<keyword evidence="2" id="KW-0464">Manganese</keyword>
<evidence type="ECO:0000256" key="3">
    <source>
        <dbReference type="ARBA" id="ARBA00023277"/>
    </source>
</evidence>
<dbReference type="Proteomes" id="UP000010798">
    <property type="component" value="Chromosome"/>
</dbReference>
<dbReference type="AlphaFoldDB" id="L0DDT1"/>
<organism evidence="4 5">
    <name type="scientific">Singulisphaera acidiphila (strain ATCC BAA-1392 / DSM 18658 / VKM B-2454 / MOB10)</name>
    <dbReference type="NCBI Taxonomy" id="886293"/>
    <lineage>
        <taxon>Bacteria</taxon>
        <taxon>Pseudomonadati</taxon>
        <taxon>Planctomycetota</taxon>
        <taxon>Planctomycetia</taxon>
        <taxon>Isosphaerales</taxon>
        <taxon>Isosphaeraceae</taxon>
        <taxon>Singulisphaera</taxon>
    </lineage>
</organism>
<reference evidence="4 5" key="1">
    <citation type="submission" date="2012-02" db="EMBL/GenBank/DDBJ databases">
        <title>Complete sequence of chromosome of Singulisphaera acidiphila DSM 18658.</title>
        <authorList>
            <consortium name="US DOE Joint Genome Institute (JGI-PGF)"/>
            <person name="Lucas S."/>
            <person name="Copeland A."/>
            <person name="Lapidus A."/>
            <person name="Glavina del Rio T."/>
            <person name="Dalin E."/>
            <person name="Tice H."/>
            <person name="Bruce D."/>
            <person name="Goodwin L."/>
            <person name="Pitluck S."/>
            <person name="Peters L."/>
            <person name="Ovchinnikova G."/>
            <person name="Chertkov O."/>
            <person name="Kyrpides N."/>
            <person name="Mavromatis K."/>
            <person name="Ivanova N."/>
            <person name="Brettin T."/>
            <person name="Detter J.C."/>
            <person name="Han C."/>
            <person name="Larimer F."/>
            <person name="Land M."/>
            <person name="Hauser L."/>
            <person name="Markowitz V."/>
            <person name="Cheng J.-F."/>
            <person name="Hugenholtz P."/>
            <person name="Woyke T."/>
            <person name="Wu D."/>
            <person name="Tindall B."/>
            <person name="Pomrenke H."/>
            <person name="Brambilla E."/>
            <person name="Klenk H.-P."/>
            <person name="Eisen J.A."/>
        </authorList>
    </citation>
    <scope>NUCLEOTIDE SEQUENCE [LARGE SCALE GENOMIC DNA]</scope>
    <source>
        <strain evidence="5">ATCC BAA-1392 / DSM 18658 / VKM B-2454 / MOB10</strain>
    </source>
</reference>
<dbReference type="EMBL" id="CP003364">
    <property type="protein sequence ID" value="AGA26821.1"/>
    <property type="molecule type" value="Genomic_DNA"/>
</dbReference>
<dbReference type="OrthoDB" id="9779903at2"/>
<evidence type="ECO:0000313" key="5">
    <source>
        <dbReference type="Proteomes" id="UP000010798"/>
    </source>
</evidence>
<dbReference type="eggNOG" id="COG3855">
    <property type="taxonomic scope" value="Bacteria"/>
</dbReference>
<dbReference type="Pfam" id="PF06874">
    <property type="entry name" value="FBPase_2"/>
    <property type="match status" value="1"/>
</dbReference>
<dbReference type="HOGENOM" id="CLU_028392_2_0_0"/>